<protein>
    <recommendedName>
        <fullName evidence="3">Nucleotidyl transferase AbiEii/AbiGii toxin family protein</fullName>
    </recommendedName>
</protein>
<name>A0ABP7PZD9_9ACTN</name>
<sequence length="112" mass="12214">MKLPELHRRLLADALEVGGEYELALAGGYAVQAHGLVSRLSQDLDFATRHPASMTDIVPRLADGLRGKGWAVSVVDVRPLKARLLATDPDSREACEVDLLKEALARRSRGRS</sequence>
<gene>
    <name evidence="1" type="ORF">GCM10022232_00980</name>
</gene>
<reference evidence="2" key="1">
    <citation type="journal article" date="2019" name="Int. J. Syst. Evol. Microbiol.">
        <title>The Global Catalogue of Microorganisms (GCM) 10K type strain sequencing project: providing services to taxonomists for standard genome sequencing and annotation.</title>
        <authorList>
            <consortium name="The Broad Institute Genomics Platform"/>
            <consortium name="The Broad Institute Genome Sequencing Center for Infectious Disease"/>
            <person name="Wu L."/>
            <person name="Ma J."/>
        </authorList>
    </citation>
    <scope>NUCLEOTIDE SEQUENCE [LARGE SCALE GENOMIC DNA]</scope>
    <source>
        <strain evidence="2">JCM 16924</strain>
    </source>
</reference>
<evidence type="ECO:0008006" key="3">
    <source>
        <dbReference type="Google" id="ProtNLM"/>
    </source>
</evidence>
<organism evidence="1 2">
    <name type="scientific">Streptomyces plumbiresistens</name>
    <dbReference type="NCBI Taxonomy" id="511811"/>
    <lineage>
        <taxon>Bacteria</taxon>
        <taxon>Bacillati</taxon>
        <taxon>Actinomycetota</taxon>
        <taxon>Actinomycetes</taxon>
        <taxon>Kitasatosporales</taxon>
        <taxon>Streptomycetaceae</taxon>
        <taxon>Streptomyces</taxon>
    </lineage>
</organism>
<dbReference type="Proteomes" id="UP001500456">
    <property type="component" value="Unassembled WGS sequence"/>
</dbReference>
<evidence type="ECO:0000313" key="1">
    <source>
        <dbReference type="EMBL" id="GAA3973668.1"/>
    </source>
</evidence>
<accession>A0ABP7PZD9</accession>
<evidence type="ECO:0000313" key="2">
    <source>
        <dbReference type="Proteomes" id="UP001500456"/>
    </source>
</evidence>
<proteinExistence type="predicted"/>
<dbReference type="EMBL" id="BAAAZX010000001">
    <property type="protein sequence ID" value="GAA3973668.1"/>
    <property type="molecule type" value="Genomic_DNA"/>
</dbReference>
<dbReference type="InterPro" id="IPR014942">
    <property type="entry name" value="AbiEii"/>
</dbReference>
<keyword evidence="2" id="KW-1185">Reference proteome</keyword>
<dbReference type="Pfam" id="PF08843">
    <property type="entry name" value="AbiEii"/>
    <property type="match status" value="1"/>
</dbReference>
<comment type="caution">
    <text evidence="1">The sequence shown here is derived from an EMBL/GenBank/DDBJ whole genome shotgun (WGS) entry which is preliminary data.</text>
</comment>